<organism evidence="2 3">
    <name type="scientific">Vitis vinifera</name>
    <name type="common">Grape</name>
    <dbReference type="NCBI Taxonomy" id="29760"/>
    <lineage>
        <taxon>Eukaryota</taxon>
        <taxon>Viridiplantae</taxon>
        <taxon>Streptophyta</taxon>
        <taxon>Embryophyta</taxon>
        <taxon>Tracheophyta</taxon>
        <taxon>Spermatophyta</taxon>
        <taxon>Magnoliopsida</taxon>
        <taxon>eudicotyledons</taxon>
        <taxon>Gunneridae</taxon>
        <taxon>Pentapetalae</taxon>
        <taxon>rosids</taxon>
        <taxon>Vitales</taxon>
        <taxon>Vitaceae</taxon>
        <taxon>Viteae</taxon>
        <taxon>Vitis</taxon>
    </lineage>
</organism>
<evidence type="ECO:0000313" key="2">
    <source>
        <dbReference type="EMBL" id="RVW54128.1"/>
    </source>
</evidence>
<accession>A0A438F282</accession>
<dbReference type="PANTHER" id="PTHR33116">
    <property type="entry name" value="REVERSE TRANSCRIPTASE ZINC-BINDING DOMAIN-CONTAINING PROTEIN-RELATED-RELATED"/>
    <property type="match status" value="1"/>
</dbReference>
<dbReference type="Proteomes" id="UP000288805">
    <property type="component" value="Unassembled WGS sequence"/>
</dbReference>
<proteinExistence type="predicted"/>
<dbReference type="EMBL" id="QGNW01001133">
    <property type="protein sequence ID" value="RVW54128.1"/>
    <property type="molecule type" value="Genomic_DNA"/>
</dbReference>
<protein>
    <submittedName>
        <fullName evidence="2">Putative ribonuclease H protein</fullName>
    </submittedName>
</protein>
<gene>
    <name evidence="2" type="primary">VvCHDh000004_765</name>
    <name evidence="2" type="ORF">CK203_092204</name>
</gene>
<evidence type="ECO:0000259" key="1">
    <source>
        <dbReference type="Pfam" id="PF00078"/>
    </source>
</evidence>
<sequence length="535" mass="60678">MWLKVDGFSDLLRGWWQEIEGGFGRLEVNKNSALQQVEFWDGVERERSLSEGEGDEGRIVSAFQQVLSEEPGWRVDVEGLHFKCLSSSEAETLEVQFSEEEIYAALMGMNGIKRRVRMGSQLRFGNQVGEGGAEDLGDFRPISLLGSLYKLLAKVLANRLKKVLDKVVSGDQNAFVRGKQILDASLIANEISHESAGQNGFWVEVVGVDVVVHLYAKFSVMINGVPAGFFSNSKGLRQGDPISPYLFVLGMEVLTNNEQVSALSWVLAWFEAASGLRINLDKSVLIPVGEVENIEELAVELGCKIGMLPTVYLGLPLGAHHKAVSIWDGVEERMRKRLAQWKRQYISKGGRLTLIKWGSLERKVHLIKWEVVCTSKEKGGLGMRRIESLNKALLGKWVWRFAVEKDNLWRVMIGVKYGQEEFGWKTKEGRGAYGVGAWKEIMKEANWCWENIKFKVGKGTRIKFWLDQWCGDERLSHAFPLLYEMAVNKNATVNEMWDHRSGPGGWNLRFHRDFNDWELDLIKGLLIRLRDVKLS</sequence>
<dbReference type="AlphaFoldDB" id="A0A438F282"/>
<dbReference type="CDD" id="cd01650">
    <property type="entry name" value="RT_nLTR_like"/>
    <property type="match status" value="1"/>
</dbReference>
<dbReference type="InterPro" id="IPR000477">
    <property type="entry name" value="RT_dom"/>
</dbReference>
<name>A0A438F282_VITVI</name>
<dbReference type="Pfam" id="PF00078">
    <property type="entry name" value="RVT_1"/>
    <property type="match status" value="1"/>
</dbReference>
<dbReference type="InterPro" id="IPR043502">
    <property type="entry name" value="DNA/RNA_pol_sf"/>
</dbReference>
<reference evidence="2 3" key="1">
    <citation type="journal article" date="2018" name="PLoS Genet.">
        <title>Population sequencing reveals clonal diversity and ancestral inbreeding in the grapevine cultivar Chardonnay.</title>
        <authorList>
            <person name="Roach M.J."/>
            <person name="Johnson D.L."/>
            <person name="Bohlmann J."/>
            <person name="van Vuuren H.J."/>
            <person name="Jones S.J."/>
            <person name="Pretorius I.S."/>
            <person name="Schmidt S.A."/>
            <person name="Borneman A.R."/>
        </authorList>
    </citation>
    <scope>NUCLEOTIDE SEQUENCE [LARGE SCALE GENOMIC DNA]</scope>
    <source>
        <strain evidence="3">cv. Chardonnay</strain>
        <tissue evidence="2">Leaf</tissue>
    </source>
</reference>
<dbReference type="SUPFAM" id="SSF56672">
    <property type="entry name" value="DNA/RNA polymerases"/>
    <property type="match status" value="1"/>
</dbReference>
<feature type="domain" description="Reverse transcriptase" evidence="1">
    <location>
        <begin position="136"/>
        <end position="256"/>
    </location>
</feature>
<comment type="caution">
    <text evidence="2">The sequence shown here is derived from an EMBL/GenBank/DDBJ whole genome shotgun (WGS) entry which is preliminary data.</text>
</comment>
<evidence type="ECO:0000313" key="3">
    <source>
        <dbReference type="Proteomes" id="UP000288805"/>
    </source>
</evidence>
<dbReference type="PANTHER" id="PTHR33116:SF78">
    <property type="entry name" value="OS12G0587133 PROTEIN"/>
    <property type="match status" value="1"/>
</dbReference>